<keyword evidence="1" id="KW-0040">ANK repeat</keyword>
<dbReference type="InterPro" id="IPR002110">
    <property type="entry name" value="Ankyrin_rpt"/>
</dbReference>
<accession>A0A2J6QRU6</accession>
<dbReference type="EMBL" id="KZ613979">
    <property type="protein sequence ID" value="PMD28985.1"/>
    <property type="molecule type" value="Genomic_DNA"/>
</dbReference>
<dbReference type="Gene3D" id="1.25.40.20">
    <property type="entry name" value="Ankyrin repeat-containing domain"/>
    <property type="match status" value="1"/>
</dbReference>
<dbReference type="InterPro" id="IPR036770">
    <property type="entry name" value="Ankyrin_rpt-contain_sf"/>
</dbReference>
<dbReference type="OrthoDB" id="10057496at2759"/>
<gene>
    <name evidence="2" type="ORF">L207DRAFT_521217</name>
</gene>
<name>A0A2J6QRU6_HYAVF</name>
<dbReference type="AlphaFoldDB" id="A0A2J6QRU6"/>
<dbReference type="SUPFAM" id="SSF48403">
    <property type="entry name" value="Ankyrin repeat"/>
    <property type="match status" value="1"/>
</dbReference>
<keyword evidence="3" id="KW-1185">Reference proteome</keyword>
<protein>
    <submittedName>
        <fullName evidence="2">Ankyrin</fullName>
    </submittedName>
</protein>
<evidence type="ECO:0000256" key="1">
    <source>
        <dbReference type="PROSITE-ProRule" id="PRU00023"/>
    </source>
</evidence>
<dbReference type="PROSITE" id="PS50088">
    <property type="entry name" value="ANK_REPEAT"/>
    <property type="match status" value="1"/>
</dbReference>
<dbReference type="Pfam" id="PF12796">
    <property type="entry name" value="Ank_2"/>
    <property type="match status" value="1"/>
</dbReference>
<dbReference type="SMART" id="SM00248">
    <property type="entry name" value="ANK"/>
    <property type="match status" value="1"/>
</dbReference>
<proteinExistence type="predicted"/>
<feature type="repeat" description="ANK" evidence="1">
    <location>
        <begin position="44"/>
        <end position="76"/>
    </location>
</feature>
<evidence type="ECO:0000313" key="3">
    <source>
        <dbReference type="Proteomes" id="UP000235786"/>
    </source>
</evidence>
<dbReference type="Proteomes" id="UP000235786">
    <property type="component" value="Unassembled WGS sequence"/>
</dbReference>
<dbReference type="PROSITE" id="PS50297">
    <property type="entry name" value="ANK_REP_REGION"/>
    <property type="match status" value="1"/>
</dbReference>
<organism evidence="2 3">
    <name type="scientific">Hyaloscypha variabilis (strain UAMH 11265 / GT02V1 / F)</name>
    <name type="common">Meliniomyces variabilis</name>
    <dbReference type="NCBI Taxonomy" id="1149755"/>
    <lineage>
        <taxon>Eukaryota</taxon>
        <taxon>Fungi</taxon>
        <taxon>Dikarya</taxon>
        <taxon>Ascomycota</taxon>
        <taxon>Pezizomycotina</taxon>
        <taxon>Leotiomycetes</taxon>
        <taxon>Helotiales</taxon>
        <taxon>Hyaloscyphaceae</taxon>
        <taxon>Hyaloscypha</taxon>
        <taxon>Hyaloscypha variabilis</taxon>
    </lineage>
</organism>
<reference evidence="2 3" key="1">
    <citation type="submission" date="2016-04" db="EMBL/GenBank/DDBJ databases">
        <title>A degradative enzymes factory behind the ericoid mycorrhizal symbiosis.</title>
        <authorList>
            <consortium name="DOE Joint Genome Institute"/>
            <person name="Martino E."/>
            <person name="Morin E."/>
            <person name="Grelet G."/>
            <person name="Kuo A."/>
            <person name="Kohler A."/>
            <person name="Daghino S."/>
            <person name="Barry K."/>
            <person name="Choi C."/>
            <person name="Cichocki N."/>
            <person name="Clum A."/>
            <person name="Copeland A."/>
            <person name="Hainaut M."/>
            <person name="Haridas S."/>
            <person name="Labutti K."/>
            <person name="Lindquist E."/>
            <person name="Lipzen A."/>
            <person name="Khouja H.-R."/>
            <person name="Murat C."/>
            <person name="Ohm R."/>
            <person name="Olson A."/>
            <person name="Spatafora J."/>
            <person name="Veneault-Fourrey C."/>
            <person name="Henrissat B."/>
            <person name="Grigoriev I."/>
            <person name="Martin F."/>
            <person name="Perotto S."/>
        </authorList>
    </citation>
    <scope>NUCLEOTIDE SEQUENCE [LARGE SCALE GENOMIC DNA]</scope>
    <source>
        <strain evidence="2 3">F</strain>
    </source>
</reference>
<evidence type="ECO:0000313" key="2">
    <source>
        <dbReference type="EMBL" id="PMD28985.1"/>
    </source>
</evidence>
<sequence length="112" mass="12246">MREHGPEAIQMLLDAGVDLDAKSDLIRLSFSRDGVVLGEMPGGGGETALMIACRSGRRDNVEALLKLGANTSLRDGWEKSAWDRAKEAGRSDIMELLENFQKKPEGPVISEY</sequence>